<accession>A0A7X4H288</accession>
<protein>
    <submittedName>
        <fullName evidence="3">WecB/TagA/CpsF family glycosyltransferase</fullName>
    </submittedName>
</protein>
<dbReference type="CDD" id="cd06533">
    <property type="entry name" value="Glyco_transf_WecG_TagA"/>
    <property type="match status" value="1"/>
</dbReference>
<keyword evidence="2 3" id="KW-0808">Transferase</keyword>
<evidence type="ECO:0000256" key="2">
    <source>
        <dbReference type="ARBA" id="ARBA00022679"/>
    </source>
</evidence>
<comment type="caution">
    <text evidence="3">The sequence shown here is derived from an EMBL/GenBank/DDBJ whole genome shotgun (WGS) entry which is preliminary data.</text>
</comment>
<reference evidence="3 4" key="1">
    <citation type="submission" date="2019-12" db="EMBL/GenBank/DDBJ databases">
        <title>Novel species isolated from a subtropical stream in China.</title>
        <authorList>
            <person name="Lu H."/>
        </authorList>
    </citation>
    <scope>NUCLEOTIDE SEQUENCE [LARGE SCALE GENOMIC DNA]</scope>
    <source>
        <strain evidence="3 4">FT134W</strain>
    </source>
</reference>
<dbReference type="InterPro" id="IPR004629">
    <property type="entry name" value="WecG_TagA_CpsF"/>
</dbReference>
<dbReference type="PANTHER" id="PTHR34136:SF1">
    <property type="entry name" value="UDP-N-ACETYL-D-MANNOSAMINURONIC ACID TRANSFERASE"/>
    <property type="match status" value="1"/>
</dbReference>
<evidence type="ECO:0000313" key="4">
    <source>
        <dbReference type="Proteomes" id="UP000469734"/>
    </source>
</evidence>
<dbReference type="AlphaFoldDB" id="A0A7X4H288"/>
<dbReference type="NCBIfam" id="TIGR00696">
    <property type="entry name" value="wecG_tagA_cpsF"/>
    <property type="match status" value="1"/>
</dbReference>
<keyword evidence="1" id="KW-0328">Glycosyltransferase</keyword>
<dbReference type="PANTHER" id="PTHR34136">
    <property type="match status" value="1"/>
</dbReference>
<dbReference type="RefSeq" id="WP_161051031.1">
    <property type="nucleotide sequence ID" value="NZ_WWCR01000018.1"/>
</dbReference>
<dbReference type="GO" id="GO:0016758">
    <property type="term" value="F:hexosyltransferase activity"/>
    <property type="evidence" value="ECO:0007669"/>
    <property type="project" value="TreeGrafter"/>
</dbReference>
<dbReference type="EMBL" id="WWCR01000018">
    <property type="protein sequence ID" value="MYM73978.1"/>
    <property type="molecule type" value="Genomic_DNA"/>
</dbReference>
<gene>
    <name evidence="3" type="ORF">GTP56_17480</name>
</gene>
<proteinExistence type="predicted"/>
<evidence type="ECO:0000313" key="3">
    <source>
        <dbReference type="EMBL" id="MYM73978.1"/>
    </source>
</evidence>
<sequence>MMHHSRQLVLRTPIDIINWNRVEEQLLAWAAHHDSRYVCLCNVHGVTMASYDPAFADILAHADLALADGAPIAWAVRHFHGAAQPRINGPDLMWRMLGALERHGRSVFLYGASPATLDALVSALRRAFPRLRVAGAIAPPFRALTAEEDAAATERINASGADLVFVGLGCPKQEFWMAAHCGRIAAPMVGVGAAFDYHAGTLRRAPLWWQTHGLEWLYRLAREPRRLARRYLVGNTLFLTKLLWQIARRQNRPHEPGAAGPL</sequence>
<dbReference type="Proteomes" id="UP000469734">
    <property type="component" value="Unassembled WGS sequence"/>
</dbReference>
<dbReference type="Pfam" id="PF03808">
    <property type="entry name" value="Glyco_tran_WecG"/>
    <property type="match status" value="1"/>
</dbReference>
<evidence type="ECO:0000256" key="1">
    <source>
        <dbReference type="ARBA" id="ARBA00022676"/>
    </source>
</evidence>
<name>A0A7X4H288_9BURK</name>
<organism evidence="3 4">
    <name type="scientific">Duganella margarita</name>
    <dbReference type="NCBI Taxonomy" id="2692170"/>
    <lineage>
        <taxon>Bacteria</taxon>
        <taxon>Pseudomonadati</taxon>
        <taxon>Pseudomonadota</taxon>
        <taxon>Betaproteobacteria</taxon>
        <taxon>Burkholderiales</taxon>
        <taxon>Oxalobacteraceae</taxon>
        <taxon>Telluria group</taxon>
        <taxon>Duganella</taxon>
    </lineage>
</organism>